<proteinExistence type="predicted"/>
<evidence type="ECO:0000256" key="1">
    <source>
        <dbReference type="SAM" id="MobiDB-lite"/>
    </source>
</evidence>
<feature type="non-terminal residue" evidence="2">
    <location>
        <position position="31"/>
    </location>
</feature>
<dbReference type="AlphaFoldDB" id="A0A382GZK8"/>
<dbReference type="EMBL" id="UINC01058265">
    <property type="protein sequence ID" value="SVB80322.1"/>
    <property type="molecule type" value="Genomic_DNA"/>
</dbReference>
<feature type="region of interest" description="Disordered" evidence="1">
    <location>
        <begin position="1"/>
        <end position="31"/>
    </location>
</feature>
<reference evidence="2" key="1">
    <citation type="submission" date="2018-05" db="EMBL/GenBank/DDBJ databases">
        <authorList>
            <person name="Lanie J.A."/>
            <person name="Ng W.-L."/>
            <person name="Kazmierczak K.M."/>
            <person name="Andrzejewski T.M."/>
            <person name="Davidsen T.M."/>
            <person name="Wayne K.J."/>
            <person name="Tettelin H."/>
            <person name="Glass J.I."/>
            <person name="Rusch D."/>
            <person name="Podicherti R."/>
            <person name="Tsui H.-C.T."/>
            <person name="Winkler M.E."/>
        </authorList>
    </citation>
    <scope>NUCLEOTIDE SEQUENCE</scope>
</reference>
<organism evidence="2">
    <name type="scientific">marine metagenome</name>
    <dbReference type="NCBI Taxonomy" id="408172"/>
    <lineage>
        <taxon>unclassified sequences</taxon>
        <taxon>metagenomes</taxon>
        <taxon>ecological metagenomes</taxon>
    </lineage>
</organism>
<protein>
    <submittedName>
        <fullName evidence="2">Uncharacterized protein</fullName>
    </submittedName>
</protein>
<evidence type="ECO:0000313" key="2">
    <source>
        <dbReference type="EMBL" id="SVB80322.1"/>
    </source>
</evidence>
<sequence length="31" mass="3348">MNNSARHSIMSDSERVKGLLDGSMDPAELEG</sequence>
<gene>
    <name evidence="2" type="ORF">METZ01_LOCUS233176</name>
</gene>
<name>A0A382GZK8_9ZZZZ</name>
<accession>A0A382GZK8</accession>